<dbReference type="EMBL" id="AP019377">
    <property type="protein sequence ID" value="BBH94159.1"/>
    <property type="molecule type" value="Genomic_DNA"/>
</dbReference>
<dbReference type="InterPro" id="IPR037217">
    <property type="entry name" value="Trp/Indoleamine_2_3_dOase-like"/>
</dbReference>
<dbReference type="GO" id="GO:0004833">
    <property type="term" value="F:L-tryptophan 2,3-dioxygenase activity"/>
    <property type="evidence" value="ECO:0007669"/>
    <property type="project" value="InterPro"/>
</dbReference>
<dbReference type="GO" id="GO:0046872">
    <property type="term" value="F:metal ion binding"/>
    <property type="evidence" value="ECO:0007669"/>
    <property type="project" value="InterPro"/>
</dbReference>
<dbReference type="Pfam" id="PF03301">
    <property type="entry name" value="Trp_dioxygenase"/>
    <property type="match status" value="2"/>
</dbReference>
<proteinExistence type="predicted"/>
<organism evidence="1">
    <name type="scientific">Thermogemmatispora argillosa</name>
    <dbReference type="NCBI Taxonomy" id="2045280"/>
    <lineage>
        <taxon>Bacteria</taxon>
        <taxon>Bacillati</taxon>
        <taxon>Chloroflexota</taxon>
        <taxon>Ktedonobacteria</taxon>
        <taxon>Thermogemmatisporales</taxon>
        <taxon>Thermogemmatisporaceae</taxon>
        <taxon>Thermogemmatispora</taxon>
    </lineage>
</organism>
<protein>
    <submittedName>
        <fullName evidence="1">Tryptophan 2,3-dioxygenase</fullName>
    </submittedName>
</protein>
<dbReference type="PANTHER" id="PTHR10138">
    <property type="entry name" value="TRYPTOPHAN 2,3-DIOXYGENASE"/>
    <property type="match status" value="1"/>
</dbReference>
<keyword evidence="1" id="KW-0560">Oxidoreductase</keyword>
<accession>A0A455T426</accession>
<evidence type="ECO:0000313" key="1">
    <source>
        <dbReference type="EMBL" id="BBH94159.1"/>
    </source>
</evidence>
<dbReference type="InterPro" id="IPR004981">
    <property type="entry name" value="Trp_2_3_dOase"/>
</dbReference>
<gene>
    <name evidence="1" type="primary">kynA</name>
    <name evidence="1" type="ORF">KTA_23580</name>
</gene>
<dbReference type="PANTHER" id="PTHR10138:SF0">
    <property type="entry name" value="TRYPTOPHAN 2,3-DIOXYGENASE"/>
    <property type="match status" value="1"/>
</dbReference>
<dbReference type="GO" id="GO:0019441">
    <property type="term" value="P:L-tryptophan catabolic process to kynurenine"/>
    <property type="evidence" value="ECO:0007669"/>
    <property type="project" value="InterPro"/>
</dbReference>
<name>A0A455T426_9CHLR</name>
<sequence>MSKAPGHVEVRRPARGESVYARYLRLNELLSLQKPEEELAHHDELQFQVVHQVFELWWKETAFELRSISRLLRDANLSEALRLLQRVIRIQYLLLENMRMLETMSPWDFHAFRKLLAGGAGSDSPGYRELLRLSPLLWDDFRSLLDASGISLRDVYLSAERYPLQHAFAEALIDYDEAVQTFRFRHYKLAERMIGSATVGTGGTPMPLLERTIHDVFYPELWEVRNQLSTLAQEEGRI</sequence>
<reference evidence="1" key="1">
    <citation type="submission" date="2018-12" db="EMBL/GenBank/DDBJ databases">
        <title>Novel natural products biosynthetic potential of the class Ktedonobacteria.</title>
        <authorList>
            <person name="Zheng Y."/>
            <person name="Saitou A."/>
            <person name="Wang C.M."/>
            <person name="Toyoda A."/>
            <person name="Minakuchi Y."/>
            <person name="Sekiguchi Y."/>
            <person name="Ueda K."/>
            <person name="Takano H."/>
            <person name="Sakai Y."/>
            <person name="Yokota A."/>
            <person name="Yabe S."/>
        </authorList>
    </citation>
    <scope>NUCLEOTIDE SEQUENCE</scope>
    <source>
        <strain evidence="1">A3-2</strain>
    </source>
</reference>
<keyword evidence="1" id="KW-0223">Dioxygenase</keyword>
<dbReference type="AlphaFoldDB" id="A0A455T426"/>
<dbReference type="SUPFAM" id="SSF140959">
    <property type="entry name" value="Indolic compounds 2,3-dioxygenase-like"/>
    <property type="match status" value="1"/>
</dbReference>
<dbReference type="GO" id="GO:0019442">
    <property type="term" value="P:L-tryptophan catabolic process to acetyl-CoA"/>
    <property type="evidence" value="ECO:0007669"/>
    <property type="project" value="TreeGrafter"/>
</dbReference>
<dbReference type="Gene3D" id="1.20.58.480">
    <property type="match status" value="2"/>
</dbReference>
<dbReference type="GO" id="GO:0020037">
    <property type="term" value="F:heme binding"/>
    <property type="evidence" value="ECO:0007669"/>
    <property type="project" value="InterPro"/>
</dbReference>